<dbReference type="AlphaFoldDB" id="A0A380WC05"/>
<evidence type="ECO:0000313" key="2">
    <source>
        <dbReference type="Proteomes" id="UP000254343"/>
    </source>
</evidence>
<protein>
    <submittedName>
        <fullName evidence="1">Uncharacterized protein</fullName>
    </submittedName>
</protein>
<reference evidence="1 2" key="1">
    <citation type="submission" date="2018-06" db="EMBL/GenBank/DDBJ databases">
        <authorList>
            <consortium name="Pathogen Informatics"/>
            <person name="Doyle S."/>
        </authorList>
    </citation>
    <scope>NUCLEOTIDE SEQUENCE [LARGE SCALE GENOMIC DNA]</scope>
    <source>
        <strain evidence="1 2">NCTC12722</strain>
    </source>
</reference>
<dbReference type="RefSeq" id="WP_002717357.1">
    <property type="nucleotide sequence ID" value="NZ_UFSI01000001.1"/>
</dbReference>
<evidence type="ECO:0000313" key="1">
    <source>
        <dbReference type="EMBL" id="SUU86534.1"/>
    </source>
</evidence>
<proteinExistence type="predicted"/>
<name>A0A380WC05_AFIFE</name>
<dbReference type="Proteomes" id="UP000254343">
    <property type="component" value="Unassembled WGS sequence"/>
</dbReference>
<dbReference type="EMBL" id="UIGB01000001">
    <property type="protein sequence ID" value="SUU86534.1"/>
    <property type="molecule type" value="Genomic_DNA"/>
</dbReference>
<accession>A0A380WC05</accession>
<organism evidence="1 2">
    <name type="scientific">Afipia felis</name>
    <name type="common">Cat scratch disease bacillus</name>
    <dbReference type="NCBI Taxonomy" id="1035"/>
    <lineage>
        <taxon>Bacteria</taxon>
        <taxon>Pseudomonadati</taxon>
        <taxon>Pseudomonadota</taxon>
        <taxon>Alphaproteobacteria</taxon>
        <taxon>Hyphomicrobiales</taxon>
        <taxon>Nitrobacteraceae</taxon>
        <taxon>Afipia</taxon>
    </lineage>
</organism>
<gene>
    <name evidence="1" type="ORF">NCTC12722_03762</name>
</gene>
<sequence>MDVTFAEIYRATNRLPFANFEVEAAIDFVKRNRAGGLLTSVHRCMGDTPPPYEVGIFVSEAADLDRDILFAKIDGGRGFFGGRKARFLSYLGKVGTDQFEAGPSFSSFPMAITSINNIYRAVRLLA</sequence>